<dbReference type="PROSITE" id="PS50104">
    <property type="entry name" value="TIR"/>
    <property type="match status" value="1"/>
</dbReference>
<evidence type="ECO:0000313" key="18">
    <source>
        <dbReference type="Proteomes" id="UP001367676"/>
    </source>
</evidence>
<dbReference type="GO" id="GO:0007165">
    <property type="term" value="P:signal transduction"/>
    <property type="evidence" value="ECO:0007669"/>
    <property type="project" value="InterPro"/>
</dbReference>
<dbReference type="SMART" id="SM00082">
    <property type="entry name" value="LRRCT"/>
    <property type="match status" value="2"/>
</dbReference>
<feature type="domain" description="TIR" evidence="16">
    <location>
        <begin position="1074"/>
        <end position="1209"/>
    </location>
</feature>
<dbReference type="FunFam" id="3.40.50.10140:FF:000021">
    <property type="entry name" value="Toll receptor 13"/>
    <property type="match status" value="1"/>
</dbReference>
<gene>
    <name evidence="17" type="ORF">V9T40_001402</name>
</gene>
<comment type="subcellular location">
    <subcellularLocation>
        <location evidence="1">Cell membrane</location>
    </subcellularLocation>
    <subcellularLocation>
        <location evidence="2">Membrane</location>
        <topology evidence="2">Single-pass type I membrane protein</topology>
    </subcellularLocation>
</comment>
<dbReference type="PRINTS" id="PR00019">
    <property type="entry name" value="LEURICHRPT"/>
</dbReference>
<dbReference type="SMART" id="SM00364">
    <property type="entry name" value="LRR_BAC"/>
    <property type="match status" value="8"/>
</dbReference>
<keyword evidence="8" id="KW-0677">Repeat</keyword>
<dbReference type="PANTHER" id="PTHR24365">
    <property type="entry name" value="TOLL-LIKE RECEPTOR"/>
    <property type="match status" value="1"/>
</dbReference>
<evidence type="ECO:0000256" key="4">
    <source>
        <dbReference type="ARBA" id="ARBA00022475"/>
    </source>
</evidence>
<comment type="caution">
    <text evidence="17">The sequence shown here is derived from an EMBL/GenBank/DDBJ whole genome shotgun (WGS) entry which is preliminary data.</text>
</comment>
<dbReference type="InterPro" id="IPR032675">
    <property type="entry name" value="LRR_dom_sf"/>
</dbReference>
<evidence type="ECO:0000259" key="16">
    <source>
        <dbReference type="PROSITE" id="PS50104"/>
    </source>
</evidence>
<dbReference type="Proteomes" id="UP001367676">
    <property type="component" value="Unassembled WGS sequence"/>
</dbReference>
<evidence type="ECO:0000256" key="14">
    <source>
        <dbReference type="SAM" id="Phobius"/>
    </source>
</evidence>
<dbReference type="Pfam" id="PF13855">
    <property type="entry name" value="LRR_8"/>
    <property type="match status" value="4"/>
</dbReference>
<dbReference type="InterPro" id="IPR003591">
    <property type="entry name" value="Leu-rich_rpt_typical-subtyp"/>
</dbReference>
<sequence>MQIHIFFATLLVSVVLLSVSSKSHRYQAPGECKWYSVAADGGEQEMSSNLPDDQEVALVCHVRTINSEIEKTNLSVIQPQYTVKLRIVCAESFFFKSSVNPGSFQTLIDLRDLSIEFCKIGNLTAGAFRGLRQLRNLTFVTHNDAWSGMTLDVYPNVFADDLHLLERLDFSSNNVRSLPDGVFCPLHSLHVLNLTSNKLAALEPLRFNQDDGEQFPKCGGNLRVLDLSNNSLDSLPRKIFSRLELLEELYLQDNMLSFIAEHAFDNLTALTVLNLAHNKLVHLPPELFTDAHELKEIHLQNNSLNTLAPGLFNHLVKLLVLDLSKNDLTEEWINSATFTGLTALYLLNLSNNKLTKLDGYMFRDLSQLQILRLENNAIQSIPENVFTSLYLLNRLVLSSNKLKQIHSFTFDSLTGLTLLALDNNQISYIDEDAFRNSSALEDLHLNGNELREIPVALKNVLSLKTLDLATNQISEIQVNSFPPMAQLVGLRLTENNITKVVKGVFDQLGELQIINLSNNKIQKIEPGTFDGNLKAVAIRIDGNYLADVGGLFSKLPNLVWLNISENFLEWFDYALIPTGLQWLDIHGNKITELGNHYEIENQLHLSIFDASNNRLTEITGSSIPDNVQSLNLANNQISKIQSYSFFKKFNLTKVNLVGNQLKILTPHSLRISTVPAGKMVPKFLIANNPFQCDCTMQWVQTYTVEPERNKPELVDLNDVKCELLYNRESVVVPLREATADQFLCRYELECAKRSMCDCCDFEACDCKVECPFNCTCYHSMSASANVVSCTRAGYFSNIPEKIPMNVTQLYLDGNDIRVLSSHSFIGRKLLKVLFLNGSNIEVVHNRTFYGLKELELLRLENNHISSLRGNEFEGLEKLKELYLQNNRITLIQSNVFITLYTLSVLHLDGNHLAQLSIWKLPSSLNSITLAENPWTCDCHFVLRMQEYLQYLKNTVVDAHELRCVNSTSHYAMAVLSDSLTLTCMQESSQQANVTNNVIEGALNGNLSTNDHQLRHDFHLYLPITVIAISALFFAAILTLLVCMYKDELRVWFYSKFGVRLFYPTSEIEMDDRDKLFDAFVSYSAKDEIFVAEELAPILENGDPPYKLCLHYREFPIGGYLSDTILQAVESSRRTIMVLSENFIKSEWSRYEFKSAHHQVLRDRRKRLIIILLGDVPPKDLDPDLRLYLKNNTYLQWGEKLFWERLRFALPDVPNNQRHKNNRHRHQHHINHHHHHHSLHRHHNRNHNAPNNRSVAIHI</sequence>
<keyword evidence="7 15" id="KW-0732">Signal</keyword>
<keyword evidence="10 14" id="KW-0472">Membrane</keyword>
<feature type="compositionally biased region" description="Basic residues" evidence="13">
    <location>
        <begin position="1216"/>
        <end position="1245"/>
    </location>
</feature>
<keyword evidence="9 14" id="KW-1133">Transmembrane helix</keyword>
<dbReference type="InterPro" id="IPR035897">
    <property type="entry name" value="Toll_tir_struct_dom_sf"/>
</dbReference>
<evidence type="ECO:0000256" key="3">
    <source>
        <dbReference type="ARBA" id="ARBA00009634"/>
    </source>
</evidence>
<evidence type="ECO:0000256" key="2">
    <source>
        <dbReference type="ARBA" id="ARBA00004479"/>
    </source>
</evidence>
<evidence type="ECO:0000256" key="13">
    <source>
        <dbReference type="SAM" id="MobiDB-lite"/>
    </source>
</evidence>
<dbReference type="SMART" id="SM00369">
    <property type="entry name" value="LRR_TYP"/>
    <property type="match status" value="22"/>
</dbReference>
<feature type="chain" id="PRO_5042968677" description="TIR domain-containing protein" evidence="15">
    <location>
        <begin position="22"/>
        <end position="1258"/>
    </location>
</feature>
<evidence type="ECO:0000256" key="11">
    <source>
        <dbReference type="ARBA" id="ARBA00023170"/>
    </source>
</evidence>
<dbReference type="PROSITE" id="PS51450">
    <property type="entry name" value="LRR"/>
    <property type="match status" value="11"/>
</dbReference>
<dbReference type="SMART" id="SM00365">
    <property type="entry name" value="LRR_SD22"/>
    <property type="match status" value="11"/>
</dbReference>
<dbReference type="FunFam" id="3.80.10.10:FF:001164">
    <property type="entry name" value="GH01279p"/>
    <property type="match status" value="2"/>
</dbReference>
<keyword evidence="11" id="KW-0675">Receptor</keyword>
<dbReference type="AlphaFoldDB" id="A0AAN9TF57"/>
<dbReference type="Pfam" id="PF13676">
    <property type="entry name" value="TIR_2"/>
    <property type="match status" value="1"/>
</dbReference>
<evidence type="ECO:0000256" key="15">
    <source>
        <dbReference type="SAM" id="SignalP"/>
    </source>
</evidence>
<comment type="similarity">
    <text evidence="3">Belongs to the Toll-like receptor family.</text>
</comment>
<feature type="signal peptide" evidence="15">
    <location>
        <begin position="1"/>
        <end position="21"/>
    </location>
</feature>
<dbReference type="SUPFAM" id="SSF52058">
    <property type="entry name" value="L domain-like"/>
    <property type="match status" value="4"/>
</dbReference>
<evidence type="ECO:0000256" key="10">
    <source>
        <dbReference type="ARBA" id="ARBA00023136"/>
    </source>
</evidence>
<reference evidence="17 18" key="1">
    <citation type="submission" date="2024-03" db="EMBL/GenBank/DDBJ databases">
        <title>Adaptation during the transition from Ophiocordyceps entomopathogen to insect associate is accompanied by gene loss and intensified selection.</title>
        <authorList>
            <person name="Ward C.M."/>
            <person name="Onetto C.A."/>
            <person name="Borneman A.R."/>
        </authorList>
    </citation>
    <scope>NUCLEOTIDE SEQUENCE [LARGE SCALE GENOMIC DNA]</scope>
    <source>
        <strain evidence="17">AWRI1</strain>
        <tissue evidence="17">Single Adult Female</tissue>
    </source>
</reference>
<dbReference type="InterPro" id="IPR001611">
    <property type="entry name" value="Leu-rich_rpt"/>
</dbReference>
<keyword evidence="6 14" id="KW-0812">Transmembrane</keyword>
<accession>A0AAN9TF57</accession>
<dbReference type="GO" id="GO:0038023">
    <property type="term" value="F:signaling receptor activity"/>
    <property type="evidence" value="ECO:0007669"/>
    <property type="project" value="TreeGrafter"/>
</dbReference>
<dbReference type="EMBL" id="JBBCAQ010000034">
    <property type="protein sequence ID" value="KAK7580773.1"/>
    <property type="molecule type" value="Genomic_DNA"/>
</dbReference>
<organism evidence="17 18">
    <name type="scientific">Parthenolecanium corni</name>
    <dbReference type="NCBI Taxonomy" id="536013"/>
    <lineage>
        <taxon>Eukaryota</taxon>
        <taxon>Metazoa</taxon>
        <taxon>Ecdysozoa</taxon>
        <taxon>Arthropoda</taxon>
        <taxon>Hexapoda</taxon>
        <taxon>Insecta</taxon>
        <taxon>Pterygota</taxon>
        <taxon>Neoptera</taxon>
        <taxon>Paraneoptera</taxon>
        <taxon>Hemiptera</taxon>
        <taxon>Sternorrhyncha</taxon>
        <taxon>Coccoidea</taxon>
        <taxon>Coccidae</taxon>
        <taxon>Parthenolecanium</taxon>
    </lineage>
</organism>
<dbReference type="InterPro" id="IPR000157">
    <property type="entry name" value="TIR_dom"/>
</dbReference>
<name>A0AAN9TF57_9HEMI</name>
<evidence type="ECO:0000256" key="5">
    <source>
        <dbReference type="ARBA" id="ARBA00022614"/>
    </source>
</evidence>
<evidence type="ECO:0000256" key="1">
    <source>
        <dbReference type="ARBA" id="ARBA00004236"/>
    </source>
</evidence>
<protein>
    <recommendedName>
        <fullName evidence="16">TIR domain-containing protein</fullName>
    </recommendedName>
</protein>
<keyword evidence="12" id="KW-0325">Glycoprotein</keyword>
<dbReference type="GO" id="GO:0005886">
    <property type="term" value="C:plasma membrane"/>
    <property type="evidence" value="ECO:0007669"/>
    <property type="project" value="UniProtKB-SubCell"/>
</dbReference>
<feature type="transmembrane region" description="Helical" evidence="14">
    <location>
        <begin position="1019"/>
        <end position="1044"/>
    </location>
</feature>
<dbReference type="PANTHER" id="PTHR24365:SF541">
    <property type="entry name" value="PROTEIN TOLL-RELATED"/>
    <property type="match status" value="1"/>
</dbReference>
<evidence type="ECO:0000256" key="9">
    <source>
        <dbReference type="ARBA" id="ARBA00022989"/>
    </source>
</evidence>
<dbReference type="SUPFAM" id="SSF52200">
    <property type="entry name" value="Toll/Interleukin receptor TIR domain"/>
    <property type="match status" value="1"/>
</dbReference>
<evidence type="ECO:0000313" key="17">
    <source>
        <dbReference type="EMBL" id="KAK7580773.1"/>
    </source>
</evidence>
<keyword evidence="4" id="KW-1003">Cell membrane</keyword>
<dbReference type="Gene3D" id="3.40.50.10140">
    <property type="entry name" value="Toll/interleukin-1 receptor homology (TIR) domain"/>
    <property type="match status" value="1"/>
</dbReference>
<evidence type="ECO:0000256" key="8">
    <source>
        <dbReference type="ARBA" id="ARBA00022737"/>
    </source>
</evidence>
<dbReference type="Gene3D" id="3.80.10.10">
    <property type="entry name" value="Ribonuclease Inhibitor"/>
    <property type="match status" value="7"/>
</dbReference>
<dbReference type="FunFam" id="3.80.10.10:FF:001438">
    <property type="entry name" value="Uncharacterized protein"/>
    <property type="match status" value="1"/>
</dbReference>
<evidence type="ECO:0000256" key="12">
    <source>
        <dbReference type="ARBA" id="ARBA00023180"/>
    </source>
</evidence>
<keyword evidence="5" id="KW-0433">Leucine-rich repeat</keyword>
<dbReference type="SMART" id="SM00255">
    <property type="entry name" value="TIR"/>
    <property type="match status" value="1"/>
</dbReference>
<proteinExistence type="inferred from homology"/>
<evidence type="ECO:0000256" key="7">
    <source>
        <dbReference type="ARBA" id="ARBA00022729"/>
    </source>
</evidence>
<dbReference type="InterPro" id="IPR000483">
    <property type="entry name" value="Cys-rich_flank_reg_C"/>
</dbReference>
<feature type="region of interest" description="Disordered" evidence="13">
    <location>
        <begin position="1215"/>
        <end position="1258"/>
    </location>
</feature>
<evidence type="ECO:0000256" key="6">
    <source>
        <dbReference type="ARBA" id="ARBA00022692"/>
    </source>
</evidence>
<keyword evidence="18" id="KW-1185">Reference proteome</keyword>